<evidence type="ECO:0008006" key="3">
    <source>
        <dbReference type="Google" id="ProtNLM"/>
    </source>
</evidence>
<organism evidence="1 2">
    <name type="scientific">Pseudocercospora fijiensis (strain CIRAD86)</name>
    <name type="common">Black leaf streak disease fungus</name>
    <name type="synonym">Mycosphaerella fijiensis</name>
    <dbReference type="NCBI Taxonomy" id="383855"/>
    <lineage>
        <taxon>Eukaryota</taxon>
        <taxon>Fungi</taxon>
        <taxon>Dikarya</taxon>
        <taxon>Ascomycota</taxon>
        <taxon>Pezizomycotina</taxon>
        <taxon>Dothideomycetes</taxon>
        <taxon>Dothideomycetidae</taxon>
        <taxon>Mycosphaerellales</taxon>
        <taxon>Mycosphaerellaceae</taxon>
        <taxon>Pseudocercospora</taxon>
    </lineage>
</organism>
<keyword evidence="2" id="KW-1185">Reference proteome</keyword>
<dbReference type="RefSeq" id="XP_007925707.1">
    <property type="nucleotide sequence ID" value="XM_007927516.1"/>
</dbReference>
<dbReference type="OrthoDB" id="20872at2759"/>
<name>M2Z130_PSEFD</name>
<reference evidence="1 2" key="1">
    <citation type="journal article" date="2012" name="PLoS Pathog.">
        <title>Diverse lifestyles and strategies of plant pathogenesis encoded in the genomes of eighteen Dothideomycetes fungi.</title>
        <authorList>
            <person name="Ohm R.A."/>
            <person name="Feau N."/>
            <person name="Henrissat B."/>
            <person name="Schoch C.L."/>
            <person name="Horwitz B.A."/>
            <person name="Barry K.W."/>
            <person name="Condon B.J."/>
            <person name="Copeland A.C."/>
            <person name="Dhillon B."/>
            <person name="Glaser F."/>
            <person name="Hesse C.N."/>
            <person name="Kosti I."/>
            <person name="LaButti K."/>
            <person name="Lindquist E.A."/>
            <person name="Lucas S."/>
            <person name="Salamov A.A."/>
            <person name="Bradshaw R.E."/>
            <person name="Ciuffetti L."/>
            <person name="Hamelin R.C."/>
            <person name="Kema G.H.J."/>
            <person name="Lawrence C."/>
            <person name="Scott J.A."/>
            <person name="Spatafora J.W."/>
            <person name="Turgeon B.G."/>
            <person name="de Wit P.J.G.M."/>
            <person name="Zhong S."/>
            <person name="Goodwin S.B."/>
            <person name="Grigoriev I.V."/>
        </authorList>
    </citation>
    <scope>NUCLEOTIDE SEQUENCE [LARGE SCALE GENOMIC DNA]</scope>
    <source>
        <strain evidence="1 2">CIRAD86</strain>
    </source>
</reference>
<dbReference type="HOGENOM" id="CLU_1901273_0_0_1"/>
<evidence type="ECO:0000313" key="2">
    <source>
        <dbReference type="Proteomes" id="UP000016932"/>
    </source>
</evidence>
<dbReference type="PANTHER" id="PTHR10622:SF10">
    <property type="entry name" value="HET DOMAIN-CONTAINING PROTEIN"/>
    <property type="match status" value="1"/>
</dbReference>
<dbReference type="GeneID" id="19334578"/>
<dbReference type="Proteomes" id="UP000016932">
    <property type="component" value="Unassembled WGS sequence"/>
</dbReference>
<dbReference type="KEGG" id="pfj:MYCFIDRAFT_18187"/>
<sequence length="134" mass="15766">RGFCKMELTCWQARYHELRFAWVDTCCIDESSSAELSEAINSISTFASSRRFTRGWTLQELLAPRQLRFFDAHWTYFGDQKSLSRAAGRKTTPLADIVHCLLGIFDFSMPLSYRERHRAFHRLQEEILLSILLW</sequence>
<dbReference type="eggNOG" id="KOG4177">
    <property type="taxonomic scope" value="Eukaryota"/>
</dbReference>
<dbReference type="AlphaFoldDB" id="M2Z130"/>
<protein>
    <recommendedName>
        <fullName evidence="3">Heterokaryon incompatibility domain-containing protein</fullName>
    </recommendedName>
</protein>
<proteinExistence type="predicted"/>
<dbReference type="VEuPathDB" id="FungiDB:MYCFIDRAFT_18187"/>
<dbReference type="PANTHER" id="PTHR10622">
    <property type="entry name" value="HET DOMAIN-CONTAINING PROTEIN"/>
    <property type="match status" value="1"/>
</dbReference>
<accession>M2Z130</accession>
<dbReference type="EMBL" id="KB446558">
    <property type="protein sequence ID" value="EME83550.1"/>
    <property type="molecule type" value="Genomic_DNA"/>
</dbReference>
<gene>
    <name evidence="1" type="ORF">MYCFIDRAFT_18187</name>
</gene>
<feature type="non-terminal residue" evidence="1">
    <location>
        <position position="134"/>
    </location>
</feature>
<evidence type="ECO:0000313" key="1">
    <source>
        <dbReference type="EMBL" id="EME83550.1"/>
    </source>
</evidence>
<feature type="non-terminal residue" evidence="1">
    <location>
        <position position="1"/>
    </location>
</feature>
<dbReference type="STRING" id="383855.M2Z130"/>